<dbReference type="NCBIfam" id="NF045576">
    <property type="entry name" value="BT_3928_fam"/>
    <property type="match status" value="1"/>
</dbReference>
<sequence>MKNGALWFCRIAVGILFIFSGLIKANDPLGFSYKLEEYFEVFHIMFLSNLALLFAILLCAMEMVLGFALLIGVRSKKVALGLLLLIIFFAFLTFYSAAFKVVQTCGCFGDAIPLTPWQSFSKDLVLLLLIIVIFKNKEHIKPIFAPKTGERLLLLSVVLSVGFGFFTYSFLPVIDFLPYKVGANIPDEMKTPPGAMPDQFELTYYLKNKKTGETKSMTDKEYLQTGIWKDNNWEIVGDPKSKLIKKGFTPKIIDLAINDAQRNDYTKELLNNPFYSLWIVAYDLKKTDGAAINRLNALAANLTANFNMRTILLTSASPAEAAAFAAKYHLISEIFYADGVPLKEMIRSNPGIMLIKNGTIVNKWHYHTVPDYDHLVKEYLQKQ</sequence>
<evidence type="ECO:0000256" key="4">
    <source>
        <dbReference type="ARBA" id="ARBA00023136"/>
    </source>
</evidence>
<evidence type="ECO:0000313" key="8">
    <source>
        <dbReference type="Proteomes" id="UP001500841"/>
    </source>
</evidence>
<gene>
    <name evidence="7" type="ORF">GCM10022392_15430</name>
</gene>
<comment type="subcellular location">
    <subcellularLocation>
        <location evidence="1">Membrane</location>
        <topology evidence="1">Multi-pass membrane protein</topology>
    </subcellularLocation>
</comment>
<keyword evidence="4 5" id="KW-0472">Membrane</keyword>
<dbReference type="Pfam" id="PF07291">
    <property type="entry name" value="MauE"/>
    <property type="match status" value="1"/>
</dbReference>
<organism evidence="7 8">
    <name type="scientific">Mucilaginibacter panaciglaebae</name>
    <dbReference type="NCBI Taxonomy" id="502331"/>
    <lineage>
        <taxon>Bacteria</taxon>
        <taxon>Pseudomonadati</taxon>
        <taxon>Bacteroidota</taxon>
        <taxon>Sphingobacteriia</taxon>
        <taxon>Sphingobacteriales</taxon>
        <taxon>Sphingobacteriaceae</taxon>
        <taxon>Mucilaginibacter</taxon>
    </lineage>
</organism>
<keyword evidence="8" id="KW-1185">Reference proteome</keyword>
<feature type="transmembrane region" description="Helical" evidence="5">
    <location>
        <begin position="117"/>
        <end position="134"/>
    </location>
</feature>
<proteinExistence type="predicted"/>
<dbReference type="RefSeq" id="WP_345102553.1">
    <property type="nucleotide sequence ID" value="NZ_BAABCV010000005.1"/>
</dbReference>
<dbReference type="Proteomes" id="UP001500841">
    <property type="component" value="Unassembled WGS sequence"/>
</dbReference>
<feature type="transmembrane region" description="Helical" evidence="5">
    <location>
        <begin position="152"/>
        <end position="171"/>
    </location>
</feature>
<accession>A0ABP7WPM6</accession>
<reference evidence="8" key="1">
    <citation type="journal article" date="2019" name="Int. J. Syst. Evol. Microbiol.">
        <title>The Global Catalogue of Microorganisms (GCM) 10K type strain sequencing project: providing services to taxonomists for standard genome sequencing and annotation.</title>
        <authorList>
            <consortium name="The Broad Institute Genomics Platform"/>
            <consortium name="The Broad Institute Genome Sequencing Center for Infectious Disease"/>
            <person name="Wu L."/>
            <person name="Ma J."/>
        </authorList>
    </citation>
    <scope>NUCLEOTIDE SEQUENCE [LARGE SCALE GENOMIC DNA]</scope>
    <source>
        <strain evidence="8">JCM 17085</strain>
    </source>
</reference>
<evidence type="ECO:0000259" key="6">
    <source>
        <dbReference type="Pfam" id="PF07291"/>
    </source>
</evidence>
<dbReference type="EMBL" id="BAABCV010000005">
    <property type="protein sequence ID" value="GAA4093792.1"/>
    <property type="molecule type" value="Genomic_DNA"/>
</dbReference>
<evidence type="ECO:0000256" key="5">
    <source>
        <dbReference type="SAM" id="Phobius"/>
    </source>
</evidence>
<feature type="transmembrane region" description="Helical" evidence="5">
    <location>
        <begin position="78"/>
        <end position="97"/>
    </location>
</feature>
<evidence type="ECO:0000256" key="1">
    <source>
        <dbReference type="ARBA" id="ARBA00004141"/>
    </source>
</evidence>
<protein>
    <submittedName>
        <fullName evidence="7">DoxX family protein</fullName>
    </submittedName>
</protein>
<feature type="transmembrane region" description="Helical" evidence="5">
    <location>
        <begin position="45"/>
        <end position="71"/>
    </location>
</feature>
<comment type="caution">
    <text evidence="7">The sequence shown here is derived from an EMBL/GenBank/DDBJ whole genome shotgun (WGS) entry which is preliminary data.</text>
</comment>
<evidence type="ECO:0000256" key="3">
    <source>
        <dbReference type="ARBA" id="ARBA00022989"/>
    </source>
</evidence>
<keyword evidence="2 5" id="KW-0812">Transmembrane</keyword>
<feature type="transmembrane region" description="Helical" evidence="5">
    <location>
        <begin position="7"/>
        <end position="25"/>
    </location>
</feature>
<name>A0ABP7WPM6_9SPHI</name>
<keyword evidence="3 5" id="KW-1133">Transmembrane helix</keyword>
<evidence type="ECO:0000313" key="7">
    <source>
        <dbReference type="EMBL" id="GAA4093792.1"/>
    </source>
</evidence>
<feature type="domain" description="Methylamine utilisation protein MauE" evidence="6">
    <location>
        <begin position="5"/>
        <end position="133"/>
    </location>
</feature>
<evidence type="ECO:0000256" key="2">
    <source>
        <dbReference type="ARBA" id="ARBA00022692"/>
    </source>
</evidence>
<dbReference type="InterPro" id="IPR009908">
    <property type="entry name" value="Methylamine_util_MauE"/>
</dbReference>